<dbReference type="PANTHER" id="PTHR12110:SF48">
    <property type="entry name" value="BLL3656 PROTEIN"/>
    <property type="match status" value="1"/>
</dbReference>
<evidence type="ECO:0000313" key="3">
    <source>
        <dbReference type="EMBL" id="CAB4713780.1"/>
    </source>
</evidence>
<accession>A0A6J7C6V3</accession>
<dbReference type="SUPFAM" id="SSF51658">
    <property type="entry name" value="Xylose isomerase-like"/>
    <property type="match status" value="1"/>
</dbReference>
<proteinExistence type="predicted"/>
<dbReference type="InterPro" id="IPR036237">
    <property type="entry name" value="Xyl_isomerase-like_sf"/>
</dbReference>
<feature type="domain" description="Xylose isomerase-like TIM barrel" evidence="1">
    <location>
        <begin position="12"/>
        <end position="219"/>
    </location>
</feature>
<dbReference type="AlphaFoldDB" id="A0A6J7C6V3"/>
<evidence type="ECO:0000259" key="1">
    <source>
        <dbReference type="Pfam" id="PF01261"/>
    </source>
</evidence>
<sequence length="235" mass="25144">MSAQSREGLDPATMRAIAHDAGVRITDLDPVGDWLPVEGNSDTPALFKSVWSRQQFLDCASELGIERLTAVQLAPDAVVHDVAVEGFTTLCDDAAAHGFGVQLEFMPFSGISNLSIALRLLRDADRANASLLLDVCHFSRSGGTADDLRMIPSGLVSALQLADGPLAAPTDTRDEAMFHRRLPGDGQFHVAELLAVLADTQVSCAVGPELYGRSWSERNATDVACDLMAATRRVL</sequence>
<dbReference type="Gene3D" id="3.20.20.150">
    <property type="entry name" value="Divalent-metal-dependent TIM barrel enzymes"/>
    <property type="match status" value="1"/>
</dbReference>
<dbReference type="EMBL" id="CAEZYF010000004">
    <property type="protein sequence ID" value="CAB4713780.1"/>
    <property type="molecule type" value="Genomic_DNA"/>
</dbReference>
<reference evidence="4" key="1">
    <citation type="submission" date="2020-05" db="EMBL/GenBank/DDBJ databases">
        <authorList>
            <person name="Chiriac C."/>
            <person name="Salcher M."/>
            <person name="Ghai R."/>
            <person name="Kavagutti S V."/>
        </authorList>
    </citation>
    <scope>NUCLEOTIDE SEQUENCE</scope>
</reference>
<dbReference type="Pfam" id="PF01261">
    <property type="entry name" value="AP_endonuc_2"/>
    <property type="match status" value="1"/>
</dbReference>
<dbReference type="PANTHER" id="PTHR12110">
    <property type="entry name" value="HYDROXYPYRUVATE ISOMERASE"/>
    <property type="match status" value="1"/>
</dbReference>
<evidence type="ECO:0000313" key="4">
    <source>
        <dbReference type="EMBL" id="CAB4853075.1"/>
    </source>
</evidence>
<evidence type="ECO:0000313" key="5">
    <source>
        <dbReference type="EMBL" id="CAB4914343.1"/>
    </source>
</evidence>
<dbReference type="InterPro" id="IPR013022">
    <property type="entry name" value="Xyl_isomerase-like_TIM-brl"/>
</dbReference>
<evidence type="ECO:0000313" key="2">
    <source>
        <dbReference type="EMBL" id="CAB4362374.1"/>
    </source>
</evidence>
<dbReference type="EMBL" id="CAFBMT010000002">
    <property type="protein sequence ID" value="CAB4914343.1"/>
    <property type="molecule type" value="Genomic_DNA"/>
</dbReference>
<dbReference type="EMBL" id="CAESGF010000001">
    <property type="protein sequence ID" value="CAB4362374.1"/>
    <property type="molecule type" value="Genomic_DNA"/>
</dbReference>
<dbReference type="InterPro" id="IPR050312">
    <property type="entry name" value="IolE/XylAMocC-like"/>
</dbReference>
<name>A0A6J7C6V3_9ZZZZ</name>
<gene>
    <name evidence="3" type="ORF">UFOPK2656_00844</name>
    <name evidence="4" type="ORF">UFOPK3267_02599</name>
    <name evidence="5" type="ORF">UFOPK3651_00427</name>
    <name evidence="2" type="ORF">UFOPK4189_00148</name>
</gene>
<dbReference type="EMBL" id="CAFBIY010000195">
    <property type="protein sequence ID" value="CAB4853075.1"/>
    <property type="molecule type" value="Genomic_DNA"/>
</dbReference>
<protein>
    <submittedName>
        <fullName evidence="4">Unannotated protein</fullName>
    </submittedName>
</protein>
<organism evidence="4">
    <name type="scientific">freshwater metagenome</name>
    <dbReference type="NCBI Taxonomy" id="449393"/>
    <lineage>
        <taxon>unclassified sequences</taxon>
        <taxon>metagenomes</taxon>
        <taxon>ecological metagenomes</taxon>
    </lineage>
</organism>